<comment type="subunit">
    <text evidence="11">Heterodimer of an alpha and a beta subunit. The beta subunit determines specificity for GTP.</text>
</comment>
<dbReference type="GO" id="GO:0004775">
    <property type="term" value="F:succinate-CoA ligase (ADP-forming) activity"/>
    <property type="evidence" value="ECO:0007669"/>
    <property type="project" value="UniProtKB-UniRule"/>
</dbReference>
<keyword evidence="6 12" id="KW-0067">ATP-binding</keyword>
<dbReference type="GO" id="GO:0004776">
    <property type="term" value="F:succinate-CoA ligase (GDP-forming) activity"/>
    <property type="evidence" value="ECO:0007669"/>
    <property type="project" value="UniProtKB-EC"/>
</dbReference>
<comment type="similarity">
    <text evidence="12 13">Belongs to the succinate/malate CoA ligase beta subunit family.</text>
</comment>
<dbReference type="PANTHER" id="PTHR11815:SF1">
    <property type="entry name" value="SUCCINATE--COA LIGASE [ADP-FORMING] SUBUNIT BETA, MITOCHONDRIAL"/>
    <property type="match status" value="1"/>
</dbReference>
<feature type="binding site" evidence="12">
    <location>
        <begin position="83"/>
        <end position="85"/>
    </location>
    <ligand>
        <name>ATP</name>
        <dbReference type="ChEBI" id="CHEBI:30616"/>
    </ligand>
</feature>
<keyword evidence="3 12" id="KW-0436">Ligase</keyword>
<evidence type="ECO:0000256" key="13">
    <source>
        <dbReference type="RuleBase" id="RU361258"/>
    </source>
</evidence>
<comment type="function">
    <text evidence="10">GTP-specific succinyl-CoA synthetase functions in the citric acid cycle (TCA), coupling the hydrolysis of succinyl-CoA to the synthesis of GTP and thus represents the only step of substrate-level phosphorylation in the TCA. The beta subunit provides nucleotide specificity of the enzyme and binds the substrate succinate, while the binding sites for coenzyme A and phosphate are found in the alpha subunit.</text>
</comment>
<comment type="pathway">
    <text evidence="1 12">Carbohydrate metabolism; tricarboxylic acid cycle; succinate from succinyl-CoA (ligase route): step 1/1.</text>
</comment>
<dbReference type="HAMAP" id="MF_00558">
    <property type="entry name" value="Succ_CoA_beta"/>
    <property type="match status" value="1"/>
</dbReference>
<reference evidence="15" key="1">
    <citation type="submission" date="2022-01" db="EMBL/GenBank/DDBJ databases">
        <authorList>
            <person name="King R."/>
        </authorList>
    </citation>
    <scope>NUCLEOTIDE SEQUENCE</scope>
</reference>
<dbReference type="FunFam" id="3.30.1490.20:FF:000004">
    <property type="entry name" value="Succinate--CoA ligase [ADP-forming] subunit beta, mitochondrial"/>
    <property type="match status" value="1"/>
</dbReference>
<dbReference type="Gene3D" id="3.30.1490.20">
    <property type="entry name" value="ATP-grasp fold, A domain"/>
    <property type="match status" value="1"/>
</dbReference>
<dbReference type="InterPro" id="IPR017866">
    <property type="entry name" value="Succ-CoA_synthase_bsu_CS"/>
</dbReference>
<comment type="catalytic activity">
    <reaction evidence="12">
        <text>succinate + ATP + CoA = succinyl-CoA + ADP + phosphate</text>
        <dbReference type="Rhea" id="RHEA:17661"/>
        <dbReference type="ChEBI" id="CHEBI:30031"/>
        <dbReference type="ChEBI" id="CHEBI:30616"/>
        <dbReference type="ChEBI" id="CHEBI:43474"/>
        <dbReference type="ChEBI" id="CHEBI:57287"/>
        <dbReference type="ChEBI" id="CHEBI:57292"/>
        <dbReference type="ChEBI" id="CHEBI:456216"/>
        <dbReference type="EC" id="6.2.1.5"/>
    </reaction>
</comment>
<keyword evidence="5 12" id="KW-0547">Nucleotide-binding</keyword>
<sequence>MLCVVKNPFKKLLPNLFAQKNQVQYVLKRHLNVHEYISYKLLQEVELPVPKHGIADQKDQIKKLAQDLGTNDIVLKAQVLTGGRGKGTFKNGMQGGVKLVNSVDEAVQIGSKMLGEVLVTKQTGEKGLLCKKLMVAERKKSKKEFYICIMMERSFDGPVMMASAEGGVEIEEVAAKNPKAIHYFPIDIYKGVEKNTALKIAELFNISSKKDEVVKLVSNMYKLFITKDATMVEVNPLIEDQNGELFCLDAKLRFDDSAKYRQKKLFEYRDVTQEDPKDVAAGDLGLNYVALDGTIGCMVNGAGLAMATCDIIKLHGGNPANFLDVGGGSQTEQIKEGFRIILSHEKVKGVLVNIFGGINRCDIIANGIVLALKGSKLNVPVVIRLQGTNVKQGKEVLESTKLPLKSIDDLEAAAEAIVRLTR</sequence>
<feature type="binding site" evidence="12">
    <location>
        <position position="76"/>
    </location>
    <ligand>
        <name>ATP</name>
        <dbReference type="ChEBI" id="CHEBI:30616"/>
    </ligand>
</feature>
<evidence type="ECO:0000256" key="9">
    <source>
        <dbReference type="ARBA" id="ARBA00052879"/>
    </source>
</evidence>
<dbReference type="GO" id="GO:0006099">
    <property type="term" value="P:tricarboxylic acid cycle"/>
    <property type="evidence" value="ECO:0007669"/>
    <property type="project" value="UniProtKB-UniRule"/>
</dbReference>
<evidence type="ECO:0000256" key="12">
    <source>
        <dbReference type="HAMAP-Rule" id="MF_03219"/>
    </source>
</evidence>
<comment type="cofactor">
    <cofactor evidence="12">
        <name>Mg(2+)</name>
        <dbReference type="ChEBI" id="CHEBI:18420"/>
    </cofactor>
    <text evidence="12">Binds 1 Mg(2+) ion per subunit.</text>
</comment>
<keyword evidence="2 12" id="KW-0816">Tricarboxylic acid cycle</keyword>
<keyword evidence="12" id="KW-0496">Mitochondrion</keyword>
<dbReference type="InterPro" id="IPR011761">
    <property type="entry name" value="ATP-grasp"/>
</dbReference>
<dbReference type="AlphaFoldDB" id="A0A9P0HHC4"/>
<evidence type="ECO:0000256" key="6">
    <source>
        <dbReference type="ARBA" id="ARBA00022840"/>
    </source>
</evidence>
<dbReference type="GO" id="GO:0006104">
    <property type="term" value="P:succinyl-CoA metabolic process"/>
    <property type="evidence" value="ECO:0007669"/>
    <property type="project" value="TreeGrafter"/>
</dbReference>
<feature type="binding site" evidence="12">
    <location>
        <position position="235"/>
    </location>
    <ligand>
        <name>Mg(2+)</name>
        <dbReference type="ChEBI" id="CHEBI:18420"/>
    </ligand>
</feature>
<evidence type="ECO:0000256" key="7">
    <source>
        <dbReference type="ARBA" id="ARBA00022842"/>
    </source>
</evidence>
<evidence type="ECO:0000256" key="5">
    <source>
        <dbReference type="ARBA" id="ARBA00022741"/>
    </source>
</evidence>
<evidence type="ECO:0000313" key="15">
    <source>
        <dbReference type="EMBL" id="CAH1401556.1"/>
    </source>
</evidence>
<evidence type="ECO:0000259" key="14">
    <source>
        <dbReference type="PROSITE" id="PS50975"/>
    </source>
</evidence>
<dbReference type="EC" id="6.2.1.5" evidence="12"/>
<dbReference type="GO" id="GO:0005739">
    <property type="term" value="C:mitochondrion"/>
    <property type="evidence" value="ECO:0007669"/>
    <property type="project" value="UniProtKB-SubCell"/>
</dbReference>
<dbReference type="NCBIfam" id="NF001913">
    <property type="entry name" value="PRK00696.1"/>
    <property type="match status" value="1"/>
</dbReference>
<dbReference type="Gene3D" id="3.30.470.20">
    <property type="entry name" value="ATP-grasp fold, B domain"/>
    <property type="match status" value="1"/>
</dbReference>
<evidence type="ECO:0000256" key="4">
    <source>
        <dbReference type="ARBA" id="ARBA00022723"/>
    </source>
</evidence>
<evidence type="ECO:0000256" key="3">
    <source>
        <dbReference type="ARBA" id="ARBA00022598"/>
    </source>
</evidence>
<evidence type="ECO:0000313" key="16">
    <source>
        <dbReference type="Proteomes" id="UP001152798"/>
    </source>
</evidence>
<accession>A0A9P0HHC4</accession>
<dbReference type="SUPFAM" id="SSF56059">
    <property type="entry name" value="Glutathione synthetase ATP-binding domain-like"/>
    <property type="match status" value="1"/>
</dbReference>
<dbReference type="GO" id="GO:0005524">
    <property type="term" value="F:ATP binding"/>
    <property type="evidence" value="ECO:0007669"/>
    <property type="project" value="UniProtKB-UniRule"/>
</dbReference>
<comment type="function">
    <text evidence="12">Succinyl-CoA synthetase functions in the citric acid cycle (TCA), coupling the hydrolysis of succinyl-CoA to the synthesis of ATP and thus represents the only step of substrate-level phosphorylation in the TCA. The beta subunit provides nucleotide specificity of the enzyme and binds the substrate succinate, while the binding sites for coenzyme A and phosphate are found in the alpha subunit.</text>
</comment>
<feature type="binding site" evidence="12">
    <location>
        <position position="249"/>
    </location>
    <ligand>
        <name>Mg(2+)</name>
        <dbReference type="ChEBI" id="CHEBI:18420"/>
    </ligand>
</feature>
<keyword evidence="7 12" id="KW-0460">Magnesium</keyword>
<gene>
    <name evidence="15" type="ORF">NEZAVI_LOCUS10558</name>
</gene>
<organism evidence="15 16">
    <name type="scientific">Nezara viridula</name>
    <name type="common">Southern green stink bug</name>
    <name type="synonym">Cimex viridulus</name>
    <dbReference type="NCBI Taxonomy" id="85310"/>
    <lineage>
        <taxon>Eukaryota</taxon>
        <taxon>Metazoa</taxon>
        <taxon>Ecdysozoa</taxon>
        <taxon>Arthropoda</taxon>
        <taxon>Hexapoda</taxon>
        <taxon>Insecta</taxon>
        <taxon>Pterygota</taxon>
        <taxon>Neoptera</taxon>
        <taxon>Paraneoptera</taxon>
        <taxon>Hemiptera</taxon>
        <taxon>Heteroptera</taxon>
        <taxon>Panheteroptera</taxon>
        <taxon>Pentatomomorpha</taxon>
        <taxon>Pentatomoidea</taxon>
        <taxon>Pentatomidae</taxon>
        <taxon>Pentatominae</taxon>
        <taxon>Nezara</taxon>
    </lineage>
</organism>
<feature type="binding site" evidence="12">
    <location>
        <position position="300"/>
    </location>
    <ligand>
        <name>substrate</name>
        <note>ligand shared with subunit alpha</note>
    </ligand>
</feature>
<dbReference type="Pfam" id="PF00549">
    <property type="entry name" value="Ligase_CoA"/>
    <property type="match status" value="1"/>
</dbReference>
<dbReference type="EMBL" id="OV725081">
    <property type="protein sequence ID" value="CAH1401556.1"/>
    <property type="molecule type" value="Genomic_DNA"/>
</dbReference>
<keyword evidence="4 12" id="KW-0479">Metal-binding</keyword>
<keyword evidence="16" id="KW-1185">Reference proteome</keyword>
<dbReference type="InterPro" id="IPR005809">
    <property type="entry name" value="Succ_CoA_ligase-like_bsu"/>
</dbReference>
<dbReference type="Pfam" id="PF08442">
    <property type="entry name" value="ATP-grasp_2"/>
    <property type="match status" value="1"/>
</dbReference>
<dbReference type="InterPro" id="IPR013650">
    <property type="entry name" value="ATP-grasp_succ-CoA_synth-type"/>
</dbReference>
<proteinExistence type="inferred from homology"/>
<dbReference type="PROSITE" id="PS50975">
    <property type="entry name" value="ATP_GRASP"/>
    <property type="match status" value="1"/>
</dbReference>
<evidence type="ECO:0000256" key="11">
    <source>
        <dbReference type="ARBA" id="ARBA00063570"/>
    </source>
</evidence>
<dbReference type="NCBIfam" id="TIGR01016">
    <property type="entry name" value="sucCoAbeta"/>
    <property type="match status" value="1"/>
</dbReference>
<dbReference type="Proteomes" id="UP001152798">
    <property type="component" value="Chromosome 5"/>
</dbReference>
<evidence type="ECO:0000256" key="8">
    <source>
        <dbReference type="ARBA" id="ARBA00022946"/>
    </source>
</evidence>
<dbReference type="InterPro" id="IPR013815">
    <property type="entry name" value="ATP_grasp_subdomain_1"/>
</dbReference>
<evidence type="ECO:0000256" key="10">
    <source>
        <dbReference type="ARBA" id="ARBA00053833"/>
    </source>
</evidence>
<comment type="subcellular location">
    <subcellularLocation>
        <location evidence="12">Mitochondrion</location>
    </subcellularLocation>
</comment>
<dbReference type="FunFam" id="3.40.50.261:FF:000001">
    <property type="entry name" value="Succinate--CoA ligase [ADP-forming] subunit beta"/>
    <property type="match status" value="1"/>
</dbReference>
<dbReference type="InterPro" id="IPR016102">
    <property type="entry name" value="Succinyl-CoA_synth-like"/>
</dbReference>
<protein>
    <recommendedName>
        <fullName evidence="12">Succinate--CoA ligase [ADP-forming] subunit beta, mitochondrial</fullName>
        <ecNumber evidence="12">6.2.1.5</ecNumber>
    </recommendedName>
    <alternativeName>
        <fullName evidence="12">Succinyl-CoA synthetase beta chain</fullName>
        <shortName evidence="12">SCS-beta</shortName>
    </alternativeName>
</protein>
<dbReference type="PIRSF" id="PIRSF001554">
    <property type="entry name" value="SucCS_beta"/>
    <property type="match status" value="1"/>
</dbReference>
<feature type="domain" description="ATP-grasp" evidence="14">
    <location>
        <begin position="39"/>
        <end position="266"/>
    </location>
</feature>
<dbReference type="FunFam" id="3.30.470.20:FF:000002">
    <property type="entry name" value="Succinate--CoA ligase [ADP-forming] subunit beta"/>
    <property type="match status" value="1"/>
</dbReference>
<evidence type="ECO:0000256" key="2">
    <source>
        <dbReference type="ARBA" id="ARBA00022532"/>
    </source>
</evidence>
<dbReference type="SUPFAM" id="SSF52210">
    <property type="entry name" value="Succinyl-CoA synthetase domains"/>
    <property type="match status" value="1"/>
</dbReference>
<dbReference type="OrthoDB" id="1552at2759"/>
<feature type="binding site" evidence="12">
    <location>
        <position position="144"/>
    </location>
    <ligand>
        <name>ATP</name>
        <dbReference type="ChEBI" id="CHEBI:30616"/>
    </ligand>
</feature>
<dbReference type="PANTHER" id="PTHR11815">
    <property type="entry name" value="SUCCINYL-COA SYNTHETASE BETA CHAIN"/>
    <property type="match status" value="1"/>
</dbReference>
<evidence type="ECO:0000256" key="1">
    <source>
        <dbReference type="ARBA" id="ARBA00005064"/>
    </source>
</evidence>
<keyword evidence="8" id="KW-0809">Transit peptide</keyword>
<name>A0A9P0HHC4_NEZVI</name>
<dbReference type="Gene3D" id="3.40.50.261">
    <property type="entry name" value="Succinyl-CoA synthetase domains"/>
    <property type="match status" value="1"/>
</dbReference>
<dbReference type="GO" id="GO:0000287">
    <property type="term" value="F:magnesium ion binding"/>
    <property type="evidence" value="ECO:0007669"/>
    <property type="project" value="UniProtKB-UniRule"/>
</dbReference>
<comment type="catalytic activity">
    <reaction evidence="9">
        <text>GTP + succinate + CoA = succinyl-CoA + GDP + phosphate</text>
        <dbReference type="Rhea" id="RHEA:22120"/>
        <dbReference type="ChEBI" id="CHEBI:30031"/>
        <dbReference type="ChEBI" id="CHEBI:37565"/>
        <dbReference type="ChEBI" id="CHEBI:43474"/>
        <dbReference type="ChEBI" id="CHEBI:57287"/>
        <dbReference type="ChEBI" id="CHEBI:57292"/>
        <dbReference type="ChEBI" id="CHEBI:58189"/>
        <dbReference type="EC" id="6.2.1.4"/>
    </reaction>
</comment>
<dbReference type="GO" id="GO:0042709">
    <property type="term" value="C:succinate-CoA ligase complex"/>
    <property type="evidence" value="ECO:0007669"/>
    <property type="project" value="TreeGrafter"/>
</dbReference>
<comment type="caution">
    <text evidence="12">Lacks conserved residue(s) required for the propagation of feature annotation.</text>
</comment>
<dbReference type="PROSITE" id="PS01217">
    <property type="entry name" value="SUCCINYL_COA_LIG_3"/>
    <property type="match status" value="1"/>
</dbReference>
<dbReference type="InterPro" id="IPR005811">
    <property type="entry name" value="SUCC_ACL_C"/>
</dbReference>